<evidence type="ECO:0000259" key="9">
    <source>
        <dbReference type="Pfam" id="PF04108"/>
    </source>
</evidence>
<dbReference type="GO" id="GO:0000422">
    <property type="term" value="P:autophagy of mitochondrion"/>
    <property type="evidence" value="ECO:0007669"/>
    <property type="project" value="TreeGrafter"/>
</dbReference>
<dbReference type="AlphaFoldDB" id="A0A061HL05"/>
<gene>
    <name evidence="10" type="ORF">BGT96224_4147</name>
    <name evidence="11" type="ORF">BGT96224V2_LOCUS1396</name>
</gene>
<keyword evidence="3 6" id="KW-0963">Cytoplasm</keyword>
<dbReference type="EMBL" id="UIGY01000014">
    <property type="protein sequence ID" value="SUZ08237.1"/>
    <property type="molecule type" value="Genomic_DNA"/>
</dbReference>
<dbReference type="GO" id="GO:0030295">
    <property type="term" value="F:protein kinase activator activity"/>
    <property type="evidence" value="ECO:0007669"/>
    <property type="project" value="TreeGrafter"/>
</dbReference>
<feature type="compositionally biased region" description="Polar residues" evidence="8">
    <location>
        <begin position="1"/>
        <end position="20"/>
    </location>
</feature>
<organism evidence="11">
    <name type="scientific">Blumeria graminis f. sp. tritici 96224</name>
    <dbReference type="NCBI Taxonomy" id="1268274"/>
    <lineage>
        <taxon>Eukaryota</taxon>
        <taxon>Fungi</taxon>
        <taxon>Dikarya</taxon>
        <taxon>Ascomycota</taxon>
        <taxon>Pezizomycotina</taxon>
        <taxon>Leotiomycetes</taxon>
        <taxon>Erysiphales</taxon>
        <taxon>Erysiphaceae</taxon>
        <taxon>Blumeria</taxon>
    </lineage>
</organism>
<dbReference type="GO" id="GO:0034727">
    <property type="term" value="P:piecemeal microautophagy of the nucleus"/>
    <property type="evidence" value="ECO:0007669"/>
    <property type="project" value="TreeGrafter"/>
</dbReference>
<evidence type="ECO:0000256" key="6">
    <source>
        <dbReference type="RuleBase" id="RU368080"/>
    </source>
</evidence>
<dbReference type="InterPro" id="IPR045326">
    <property type="entry name" value="ATG17-like_dom"/>
</dbReference>
<dbReference type="PANTHER" id="PTHR28005">
    <property type="entry name" value="AUTOPHAGY-RELATED PROTEIN 17"/>
    <property type="match status" value="1"/>
</dbReference>
<evidence type="ECO:0000256" key="3">
    <source>
        <dbReference type="ARBA" id="ARBA00022490"/>
    </source>
</evidence>
<proteinExistence type="inferred from homology"/>
<keyword evidence="5" id="KW-0472">Membrane</keyword>
<accession>A0A061HL05</accession>
<feature type="domain" description="Autophagy protein ATG17-like" evidence="9">
    <location>
        <begin position="44"/>
        <end position="444"/>
    </location>
</feature>
<evidence type="ECO:0000313" key="11">
    <source>
        <dbReference type="EMBL" id="SUZ08237.1"/>
    </source>
</evidence>
<dbReference type="GO" id="GO:0034045">
    <property type="term" value="C:phagophore assembly site membrane"/>
    <property type="evidence" value="ECO:0007669"/>
    <property type="project" value="UniProtKB-SubCell"/>
</dbReference>
<comment type="similarity">
    <text evidence="1 6">Belongs to the ATG17 family.</text>
</comment>
<dbReference type="HOGENOM" id="CLU_028356_0_0_1"/>
<dbReference type="OrthoDB" id="1937984at2759"/>
<evidence type="ECO:0000256" key="5">
    <source>
        <dbReference type="ARBA" id="ARBA00023136"/>
    </source>
</evidence>
<evidence type="ECO:0000256" key="1">
    <source>
        <dbReference type="ARBA" id="ARBA00006259"/>
    </source>
</evidence>
<dbReference type="Proteomes" id="UP000053110">
    <property type="component" value="Unassembled WGS sequence"/>
</dbReference>
<feature type="coiled-coil region" evidence="7">
    <location>
        <begin position="279"/>
        <end position="306"/>
    </location>
</feature>
<protein>
    <recommendedName>
        <fullName evidence="2 6">Autophagy-related protein 17</fullName>
    </recommendedName>
</protein>
<reference evidence="10" key="2">
    <citation type="submission" date="2013-01" db="EMBL/GenBank/DDBJ databases">
        <title>The wheat powdery mildew genome reveals unique evolution of an obligate biotroph.</title>
        <authorList>
            <person name="Oberhaensli S."/>
            <person name="Wicker T."/>
            <person name="Keller B."/>
        </authorList>
    </citation>
    <scope>NUCLEOTIDE SEQUENCE</scope>
    <source>
        <strain evidence="10">96224</strain>
    </source>
</reference>
<dbReference type="Pfam" id="PF04108">
    <property type="entry name" value="ATG17_like"/>
    <property type="match status" value="1"/>
</dbReference>
<evidence type="ECO:0000256" key="2">
    <source>
        <dbReference type="ARBA" id="ARBA00013806"/>
    </source>
</evidence>
<feature type="coiled-coil region" evidence="7">
    <location>
        <begin position="156"/>
        <end position="183"/>
    </location>
</feature>
<dbReference type="GO" id="GO:1990316">
    <property type="term" value="C:Atg1/ULK1 kinase complex"/>
    <property type="evidence" value="ECO:0007669"/>
    <property type="project" value="TreeGrafter"/>
</dbReference>
<evidence type="ECO:0000256" key="4">
    <source>
        <dbReference type="ARBA" id="ARBA00023006"/>
    </source>
</evidence>
<dbReference type="GO" id="GO:0060090">
    <property type="term" value="F:molecular adaptor activity"/>
    <property type="evidence" value="ECO:0007669"/>
    <property type="project" value="TreeGrafter"/>
</dbReference>
<reference evidence="12" key="1">
    <citation type="journal article" date="2013" name="Nat. Genet.">
        <title>The wheat powdery mildew genome shows the unique evolution of an obligate biotroph.</title>
        <authorList>
            <person name="Wicker T."/>
            <person name="Oberhaensli S."/>
            <person name="Parlange F."/>
            <person name="Buchmann J.P."/>
            <person name="Shatalina M."/>
            <person name="Roffler S."/>
            <person name="Ben-David R."/>
            <person name="Dolezel J."/>
            <person name="Simkova H."/>
            <person name="Schulze-Lefert P."/>
            <person name="Spanu P.D."/>
            <person name="Bruggmann R."/>
            <person name="Amselem J."/>
            <person name="Quesneville H."/>
            <person name="Ver Loren van Themaat E."/>
            <person name="Paape T."/>
            <person name="Shimizu K.K."/>
            <person name="Keller B."/>
        </authorList>
    </citation>
    <scope>NUCLEOTIDE SEQUENCE [LARGE SCALE GENOMIC DNA]</scope>
    <source>
        <strain evidence="12">96224</strain>
    </source>
</reference>
<evidence type="ECO:0000313" key="12">
    <source>
        <dbReference type="Proteomes" id="UP000053110"/>
    </source>
</evidence>
<evidence type="ECO:0000256" key="8">
    <source>
        <dbReference type="SAM" id="MobiDB-lite"/>
    </source>
</evidence>
<comment type="subcellular location">
    <subcellularLocation>
        <location evidence="6">Cytoplasm</location>
    </subcellularLocation>
    <subcellularLocation>
        <location evidence="6">Preautophagosomal structure membrane</location>
        <topology evidence="6">Peripheral membrane protein</topology>
    </subcellularLocation>
</comment>
<keyword evidence="7" id="KW-0175">Coiled coil</keyword>
<dbReference type="GO" id="GO:0000045">
    <property type="term" value="P:autophagosome assembly"/>
    <property type="evidence" value="ECO:0007669"/>
    <property type="project" value="TreeGrafter"/>
</dbReference>
<dbReference type="InterPro" id="IPR007240">
    <property type="entry name" value="Atg17"/>
</dbReference>
<evidence type="ECO:0000256" key="7">
    <source>
        <dbReference type="SAM" id="Coils"/>
    </source>
</evidence>
<dbReference type="PANTHER" id="PTHR28005:SF1">
    <property type="entry name" value="AUTOPHAGY-RELATED PROTEIN 17"/>
    <property type="match status" value="1"/>
</dbReference>
<sequence>MSTSSRTSQRHPSSTSSCSQLHPVPRLEISLDTLVSHLIASKLSLASIRTVWRAKEIVISARSALEECVVLFTRTKFLRKNISEQIATLQKIRSGIDTLHDESERDFKDVIDNMDLANKRLESTMGILRSTMVEATFRPEDEEARSLLDFLDEQGVESMRDSLKDSIREAEEAKTEFDSLMRSFDDDIRTLNIASKDLVGSQLIMEPTLGVPKHLQTLESHAQEMASLLESLVRHFDLCVIAIRNTEGGTAAVKKAASSQLAGVDAVSISGVMSTENVLDREQISEEEMQEILDVLEKDSAQVEEVVMELKVLLADMEIKYGIVHESVTLLEELYEDSVKAFQTLELVGLRLRGYIHSSHDFCLRWDDIKANIQSQLRDLDSIRLFYENYYSSYDGLILEVRRRKLCEDRMHAILTKAADQLQKIYEDDMHKREEFRADVGEYLPVDLWPGVGDATPRWNFIRIDGKNTVPTIKSAVVEAAEKRVRARENAELTR</sequence>
<keyword evidence="4 6" id="KW-0072">Autophagy</keyword>
<comment type="function">
    <text evidence="6">Autophagy-specific protein that functions in response to autophagy-inducing signals as a scaffold to recruit other ATG proteins to organize preautophagosomal structure (PAS) formation. Modulates the timing and magnitude of the autophagy response, such as the size of the sequestering vesicles. Plays particularly a role in pexophagy and nucleophagy.</text>
</comment>
<reference evidence="11" key="3">
    <citation type="submission" date="2018-07" db="EMBL/GenBank/DDBJ databases">
        <authorList>
            <person name="Quirk P.G."/>
            <person name="Krulwich T.A."/>
        </authorList>
    </citation>
    <scope>NUCLEOTIDE SEQUENCE</scope>
    <source>
        <strain evidence="11">96224</strain>
    </source>
</reference>
<dbReference type="EMBL" id="KE374987">
    <property type="protein sequence ID" value="EPQ66788.1"/>
    <property type="molecule type" value="Genomic_DNA"/>
</dbReference>
<feature type="region of interest" description="Disordered" evidence="8">
    <location>
        <begin position="1"/>
        <end position="21"/>
    </location>
</feature>
<evidence type="ECO:0000313" key="10">
    <source>
        <dbReference type="EMBL" id="EPQ66788.1"/>
    </source>
</evidence>
<name>A0A061HL05_BLUGR</name>